<organism evidence="3 4">
    <name type="scientific">Arthrobacter liuii</name>
    <dbReference type="NCBI Taxonomy" id="1476996"/>
    <lineage>
        <taxon>Bacteria</taxon>
        <taxon>Bacillati</taxon>
        <taxon>Actinomycetota</taxon>
        <taxon>Actinomycetes</taxon>
        <taxon>Micrococcales</taxon>
        <taxon>Micrococcaceae</taxon>
        <taxon>Arthrobacter</taxon>
    </lineage>
</organism>
<dbReference type="RefSeq" id="WP_188571020.1">
    <property type="nucleotide sequence ID" value="NZ_BMFW01000005.1"/>
</dbReference>
<comment type="caution">
    <text evidence="3">The sequence shown here is derived from an EMBL/GenBank/DDBJ whole genome shotgun (WGS) entry which is preliminary data.</text>
</comment>
<dbReference type="InterPro" id="IPR050570">
    <property type="entry name" value="Cell_wall_metabolism_enzyme"/>
</dbReference>
<evidence type="ECO:0000313" key="4">
    <source>
        <dbReference type="Proteomes" id="UP000643279"/>
    </source>
</evidence>
<gene>
    <name evidence="3" type="ORF">GCM10007170_15170</name>
</gene>
<protein>
    <recommendedName>
        <fullName evidence="2">M23ase beta-sheet core domain-containing protein</fullName>
    </recommendedName>
</protein>
<accession>A0ABQ2AP90</accession>
<dbReference type="PANTHER" id="PTHR21666:SF270">
    <property type="entry name" value="MUREIN HYDROLASE ACTIVATOR ENVC"/>
    <property type="match status" value="1"/>
</dbReference>
<dbReference type="CDD" id="cd12797">
    <property type="entry name" value="M23_peptidase"/>
    <property type="match status" value="1"/>
</dbReference>
<dbReference type="InterPro" id="IPR011055">
    <property type="entry name" value="Dup_hybrid_motif"/>
</dbReference>
<dbReference type="Gene3D" id="2.70.70.10">
    <property type="entry name" value="Glucose Permease (Domain IIA)"/>
    <property type="match status" value="1"/>
</dbReference>
<dbReference type="Pfam" id="PF01551">
    <property type="entry name" value="Peptidase_M23"/>
    <property type="match status" value="1"/>
</dbReference>
<dbReference type="EMBL" id="BMFW01000005">
    <property type="protein sequence ID" value="GGH93697.1"/>
    <property type="molecule type" value="Genomic_DNA"/>
</dbReference>
<dbReference type="Proteomes" id="UP000643279">
    <property type="component" value="Unassembled WGS sequence"/>
</dbReference>
<feature type="region of interest" description="Disordered" evidence="1">
    <location>
        <begin position="1"/>
        <end position="27"/>
    </location>
</feature>
<name>A0ABQ2AP90_9MICC</name>
<dbReference type="InterPro" id="IPR016047">
    <property type="entry name" value="M23ase_b-sheet_dom"/>
</dbReference>
<sequence>MRPVSNEFPVSQEFGSDATAGVTGDPNGSEVQQLVAAYGNYQPYGHAGQDIACPIGTPVHAIADGTVIWADWGTNLPGDATDAGYRQRWYLYKNFPGIVTLIQHDGWISMYGHLSSNDAAPVGTVVTEGQLIGLSGNTKAPGVTLGAHLHVGALVDLTYSCANGYIYGCVDPSPYYGTISPQSATVTPIQEDDLTPEQAAQLAYIAGPQFKADIFAGASDIERGARASFHTEALNTEVEWYGFDGQTQPAGQRHTTSQALALGWADATSTSLARLLNSVPANVLNQQFTLPDGTTTNLAGLLAQINAKPAAVTNVTNAPAVDVDALVARLKAELPAAQFEYFKTQITK</sequence>
<evidence type="ECO:0000256" key="1">
    <source>
        <dbReference type="SAM" id="MobiDB-lite"/>
    </source>
</evidence>
<proteinExistence type="predicted"/>
<dbReference type="SUPFAM" id="SSF51261">
    <property type="entry name" value="Duplicated hybrid motif"/>
    <property type="match status" value="1"/>
</dbReference>
<evidence type="ECO:0000259" key="2">
    <source>
        <dbReference type="Pfam" id="PF01551"/>
    </source>
</evidence>
<dbReference type="PANTHER" id="PTHR21666">
    <property type="entry name" value="PEPTIDASE-RELATED"/>
    <property type="match status" value="1"/>
</dbReference>
<feature type="domain" description="M23ase beta-sheet core" evidence="2">
    <location>
        <begin position="45"/>
        <end position="152"/>
    </location>
</feature>
<evidence type="ECO:0000313" key="3">
    <source>
        <dbReference type="EMBL" id="GGH93697.1"/>
    </source>
</evidence>
<keyword evidence="4" id="KW-1185">Reference proteome</keyword>
<reference evidence="4" key="1">
    <citation type="journal article" date="2019" name="Int. J. Syst. Evol. Microbiol.">
        <title>The Global Catalogue of Microorganisms (GCM) 10K type strain sequencing project: providing services to taxonomists for standard genome sequencing and annotation.</title>
        <authorList>
            <consortium name="The Broad Institute Genomics Platform"/>
            <consortium name="The Broad Institute Genome Sequencing Center for Infectious Disease"/>
            <person name="Wu L."/>
            <person name="Ma J."/>
        </authorList>
    </citation>
    <scope>NUCLEOTIDE SEQUENCE [LARGE SCALE GENOMIC DNA]</scope>
    <source>
        <strain evidence="4">CGMCC 1.12778</strain>
    </source>
</reference>